<evidence type="ECO:0000313" key="1">
    <source>
        <dbReference type="EMBL" id="KAG2282253.1"/>
    </source>
</evidence>
<sequence length="74" mass="8083">MFDGLGGGDNGLAVWFLRQRIAGDSFGGRDTALAGTFDRLVGGDTVLSVWFLGDKIVENRGFAVGIHRREHKEF</sequence>
<reference evidence="1 2" key="1">
    <citation type="submission" date="2020-02" db="EMBL/GenBank/DDBJ databases">
        <authorList>
            <person name="Ma Q."/>
            <person name="Huang Y."/>
            <person name="Song X."/>
            <person name="Pei D."/>
        </authorList>
    </citation>
    <scope>NUCLEOTIDE SEQUENCE [LARGE SCALE GENOMIC DNA]</scope>
    <source>
        <strain evidence="1">Sxm20200214</strain>
        <tissue evidence="1">Leaf</tissue>
    </source>
</reference>
<evidence type="ECO:0000313" key="2">
    <source>
        <dbReference type="Proteomes" id="UP000886595"/>
    </source>
</evidence>
<protein>
    <submittedName>
        <fullName evidence="1">Uncharacterized protein</fullName>
    </submittedName>
</protein>
<gene>
    <name evidence="1" type="ORF">Bca52824_053473</name>
</gene>
<comment type="caution">
    <text evidence="1">The sequence shown here is derived from an EMBL/GenBank/DDBJ whole genome shotgun (WGS) entry which is preliminary data.</text>
</comment>
<dbReference type="AlphaFoldDB" id="A0A8X7R6Q3"/>
<name>A0A8X7R6Q3_BRACI</name>
<accession>A0A8X7R6Q3</accession>
<proteinExistence type="predicted"/>
<dbReference type="EMBL" id="JAAMPC010000011">
    <property type="protein sequence ID" value="KAG2282253.1"/>
    <property type="molecule type" value="Genomic_DNA"/>
</dbReference>
<keyword evidence="2" id="KW-1185">Reference proteome</keyword>
<dbReference type="Proteomes" id="UP000886595">
    <property type="component" value="Unassembled WGS sequence"/>
</dbReference>
<organism evidence="1 2">
    <name type="scientific">Brassica carinata</name>
    <name type="common">Ethiopian mustard</name>
    <name type="synonym">Abyssinian cabbage</name>
    <dbReference type="NCBI Taxonomy" id="52824"/>
    <lineage>
        <taxon>Eukaryota</taxon>
        <taxon>Viridiplantae</taxon>
        <taxon>Streptophyta</taxon>
        <taxon>Embryophyta</taxon>
        <taxon>Tracheophyta</taxon>
        <taxon>Spermatophyta</taxon>
        <taxon>Magnoliopsida</taxon>
        <taxon>eudicotyledons</taxon>
        <taxon>Gunneridae</taxon>
        <taxon>Pentapetalae</taxon>
        <taxon>rosids</taxon>
        <taxon>malvids</taxon>
        <taxon>Brassicales</taxon>
        <taxon>Brassicaceae</taxon>
        <taxon>Brassiceae</taxon>
        <taxon>Brassica</taxon>
    </lineage>
</organism>